<reference evidence="3 4" key="1">
    <citation type="journal article" date="2022" name="Nat. Ecol. Evol.">
        <title>A masculinizing supergene underlies an exaggerated male reproductive morph in a spider.</title>
        <authorList>
            <person name="Hendrickx F."/>
            <person name="De Corte Z."/>
            <person name="Sonet G."/>
            <person name="Van Belleghem S.M."/>
            <person name="Kostlbacher S."/>
            <person name="Vangestel C."/>
        </authorList>
    </citation>
    <scope>NUCLEOTIDE SEQUENCE [LARGE SCALE GENOMIC DNA]</scope>
    <source>
        <strain evidence="3">W744_W776</strain>
    </source>
</reference>
<name>A0AAV6U9I8_9ARAC</name>
<comment type="caution">
    <text evidence="3">The sequence shown here is derived from an EMBL/GenBank/DDBJ whole genome shotgun (WGS) entry which is preliminary data.</text>
</comment>
<dbReference type="EMBL" id="JAFNEN010000568">
    <property type="protein sequence ID" value="KAG8180309.1"/>
    <property type="molecule type" value="Genomic_DNA"/>
</dbReference>
<dbReference type="AlphaFoldDB" id="A0AAV6U9I8"/>
<evidence type="ECO:0000313" key="3">
    <source>
        <dbReference type="EMBL" id="KAG8180309.1"/>
    </source>
</evidence>
<feature type="domain" description="Serine-threonine/tyrosine-protein kinase catalytic" evidence="2">
    <location>
        <begin position="37"/>
        <end position="76"/>
    </location>
</feature>
<evidence type="ECO:0000313" key="4">
    <source>
        <dbReference type="Proteomes" id="UP000827092"/>
    </source>
</evidence>
<sequence>MAVDVSSRFPDQSFIRMSPKDSSSGVNCCAPVLQHVTANVLPQPQECPDDIYALMLACWKSRPQERMPMNTVHTNLQQILSSTASE</sequence>
<dbReference type="SUPFAM" id="SSF56112">
    <property type="entry name" value="Protein kinase-like (PK-like)"/>
    <property type="match status" value="1"/>
</dbReference>
<dbReference type="Proteomes" id="UP000827092">
    <property type="component" value="Unassembled WGS sequence"/>
</dbReference>
<organism evidence="3 4">
    <name type="scientific">Oedothorax gibbosus</name>
    <dbReference type="NCBI Taxonomy" id="931172"/>
    <lineage>
        <taxon>Eukaryota</taxon>
        <taxon>Metazoa</taxon>
        <taxon>Ecdysozoa</taxon>
        <taxon>Arthropoda</taxon>
        <taxon>Chelicerata</taxon>
        <taxon>Arachnida</taxon>
        <taxon>Araneae</taxon>
        <taxon>Araneomorphae</taxon>
        <taxon>Entelegynae</taxon>
        <taxon>Araneoidea</taxon>
        <taxon>Linyphiidae</taxon>
        <taxon>Erigoninae</taxon>
        <taxon>Oedothorax</taxon>
    </lineage>
</organism>
<dbReference type="InterPro" id="IPR011009">
    <property type="entry name" value="Kinase-like_dom_sf"/>
</dbReference>
<proteinExistence type="predicted"/>
<gene>
    <name evidence="3" type="ORF">JTE90_028858</name>
</gene>
<dbReference type="InterPro" id="IPR001245">
    <property type="entry name" value="Ser-Thr/Tyr_kinase_cat_dom"/>
</dbReference>
<accession>A0AAV6U9I8</accession>
<keyword evidence="4" id="KW-1185">Reference proteome</keyword>
<evidence type="ECO:0000256" key="1">
    <source>
        <dbReference type="SAM" id="MobiDB-lite"/>
    </source>
</evidence>
<dbReference type="GO" id="GO:0004672">
    <property type="term" value="F:protein kinase activity"/>
    <property type="evidence" value="ECO:0007669"/>
    <property type="project" value="InterPro"/>
</dbReference>
<evidence type="ECO:0000259" key="2">
    <source>
        <dbReference type="Pfam" id="PF07714"/>
    </source>
</evidence>
<protein>
    <recommendedName>
        <fullName evidence="2">Serine-threonine/tyrosine-protein kinase catalytic domain-containing protein</fullName>
    </recommendedName>
</protein>
<feature type="region of interest" description="Disordered" evidence="1">
    <location>
        <begin position="1"/>
        <end position="25"/>
    </location>
</feature>
<dbReference type="Pfam" id="PF07714">
    <property type="entry name" value="PK_Tyr_Ser-Thr"/>
    <property type="match status" value="1"/>
</dbReference>
<dbReference type="Gene3D" id="1.10.510.10">
    <property type="entry name" value="Transferase(Phosphotransferase) domain 1"/>
    <property type="match status" value="1"/>
</dbReference>